<evidence type="ECO:0000313" key="6">
    <source>
        <dbReference type="Proteomes" id="UP001234787"/>
    </source>
</evidence>
<gene>
    <name evidence="5" type="ORF">SUGI_1397310</name>
</gene>
<dbReference type="Pfam" id="PF01031">
    <property type="entry name" value="Dynamin_M"/>
    <property type="match status" value="1"/>
</dbReference>
<keyword evidence="6" id="KW-1185">Reference proteome</keyword>
<dbReference type="AlphaFoldDB" id="A0AAD3RQS8"/>
<dbReference type="PROSITE" id="PS51718">
    <property type="entry name" value="G_DYNAMIN_2"/>
    <property type="match status" value="1"/>
</dbReference>
<evidence type="ECO:0000256" key="1">
    <source>
        <dbReference type="ARBA" id="ARBA00022741"/>
    </source>
</evidence>
<comment type="caution">
    <text evidence="5">The sequence shown here is derived from an EMBL/GenBank/DDBJ whole genome shotgun (WGS) entry which is preliminary data.</text>
</comment>
<dbReference type="GO" id="GO:0003924">
    <property type="term" value="F:GTPase activity"/>
    <property type="evidence" value="ECO:0007669"/>
    <property type="project" value="InterPro"/>
</dbReference>
<dbReference type="InterPro" id="IPR027417">
    <property type="entry name" value="P-loop_NTPase"/>
</dbReference>
<organism evidence="5 6">
    <name type="scientific">Cryptomeria japonica</name>
    <name type="common">Japanese cedar</name>
    <name type="synonym">Cupressus japonica</name>
    <dbReference type="NCBI Taxonomy" id="3369"/>
    <lineage>
        <taxon>Eukaryota</taxon>
        <taxon>Viridiplantae</taxon>
        <taxon>Streptophyta</taxon>
        <taxon>Embryophyta</taxon>
        <taxon>Tracheophyta</taxon>
        <taxon>Spermatophyta</taxon>
        <taxon>Pinopsida</taxon>
        <taxon>Pinidae</taxon>
        <taxon>Conifers II</taxon>
        <taxon>Cupressales</taxon>
        <taxon>Cupressaceae</taxon>
        <taxon>Cryptomeria</taxon>
    </lineage>
</organism>
<dbReference type="PANTHER" id="PTHR11566">
    <property type="entry name" value="DYNAMIN"/>
    <property type="match status" value="1"/>
</dbReference>
<accession>A0AAD3RQS8</accession>
<dbReference type="InterPro" id="IPR003130">
    <property type="entry name" value="GED"/>
</dbReference>
<evidence type="ECO:0000313" key="5">
    <source>
        <dbReference type="EMBL" id="GLJ57999.1"/>
    </source>
</evidence>
<reference evidence="5" key="1">
    <citation type="submission" date="2022-12" db="EMBL/GenBank/DDBJ databases">
        <title>Chromosome-Level Genome Assembly of Japanese Cedar (Cryptomeriajaponica D. Don).</title>
        <authorList>
            <person name="Fujino T."/>
            <person name="Yamaguchi K."/>
            <person name="Yokoyama T."/>
            <person name="Hamanaka T."/>
            <person name="Harazono Y."/>
            <person name="Kamada H."/>
            <person name="Kobayashi W."/>
            <person name="Ujino-Ihara T."/>
            <person name="Uchiyama K."/>
            <person name="Matsumoto A."/>
            <person name="Izuno A."/>
            <person name="Tsumura Y."/>
            <person name="Toyoda A."/>
            <person name="Shigenobu S."/>
            <person name="Moriguchi Y."/>
            <person name="Ueno S."/>
            <person name="Kasahara M."/>
        </authorList>
    </citation>
    <scope>NUCLEOTIDE SEQUENCE</scope>
</reference>
<feature type="domain" description="GED" evidence="3">
    <location>
        <begin position="556"/>
        <end position="650"/>
    </location>
</feature>
<dbReference type="InterPro" id="IPR020850">
    <property type="entry name" value="GED_dom"/>
</dbReference>
<dbReference type="GO" id="GO:0008017">
    <property type="term" value="F:microtubule binding"/>
    <property type="evidence" value="ECO:0007669"/>
    <property type="project" value="TreeGrafter"/>
</dbReference>
<dbReference type="PANTHER" id="PTHR11566:SF173">
    <property type="entry name" value="DYNAMIN-RELATED PROTEIN 4C"/>
    <property type="match status" value="1"/>
</dbReference>
<proteinExistence type="predicted"/>
<keyword evidence="1" id="KW-0547">Nucleotide-binding</keyword>
<dbReference type="GO" id="GO:0005737">
    <property type="term" value="C:cytoplasm"/>
    <property type="evidence" value="ECO:0007669"/>
    <property type="project" value="TreeGrafter"/>
</dbReference>
<dbReference type="InterPro" id="IPR022812">
    <property type="entry name" value="Dynamin"/>
</dbReference>
<evidence type="ECO:0000256" key="2">
    <source>
        <dbReference type="ARBA" id="ARBA00023134"/>
    </source>
</evidence>
<feature type="domain" description="Dynamin-type G" evidence="4">
    <location>
        <begin position="45"/>
        <end position="307"/>
    </location>
</feature>
<dbReference type="SMART" id="SM00302">
    <property type="entry name" value="GED"/>
    <property type="match status" value="1"/>
</dbReference>
<dbReference type="PROSITE" id="PS51388">
    <property type="entry name" value="GED"/>
    <property type="match status" value="1"/>
</dbReference>
<dbReference type="InterPro" id="IPR000375">
    <property type="entry name" value="Dynamin_stalk"/>
</dbReference>
<evidence type="ECO:0000259" key="4">
    <source>
        <dbReference type="PROSITE" id="PS51718"/>
    </source>
</evidence>
<dbReference type="PRINTS" id="PR00195">
    <property type="entry name" value="DYNAMIN"/>
</dbReference>
<dbReference type="Gene3D" id="1.20.120.1240">
    <property type="entry name" value="Dynamin, middle domain"/>
    <property type="match status" value="1"/>
</dbReference>
<dbReference type="CDD" id="cd08771">
    <property type="entry name" value="DLP_1"/>
    <property type="match status" value="1"/>
</dbReference>
<dbReference type="Gene3D" id="3.40.50.300">
    <property type="entry name" value="P-loop containing nucleotide triphosphate hydrolases"/>
    <property type="match status" value="1"/>
</dbReference>
<dbReference type="SMART" id="SM00053">
    <property type="entry name" value="DYNc"/>
    <property type="match status" value="1"/>
</dbReference>
<dbReference type="GO" id="GO:0016020">
    <property type="term" value="C:membrane"/>
    <property type="evidence" value="ECO:0007669"/>
    <property type="project" value="TreeGrafter"/>
</dbReference>
<dbReference type="Proteomes" id="UP001234787">
    <property type="component" value="Unassembled WGS sequence"/>
</dbReference>
<dbReference type="SUPFAM" id="SSF52540">
    <property type="entry name" value="P-loop containing nucleoside triphosphate hydrolases"/>
    <property type="match status" value="1"/>
</dbReference>
<dbReference type="InterPro" id="IPR045063">
    <property type="entry name" value="Dynamin_N"/>
</dbReference>
<dbReference type="GO" id="GO:0005525">
    <property type="term" value="F:GTP binding"/>
    <property type="evidence" value="ECO:0007669"/>
    <property type="project" value="InterPro"/>
</dbReference>
<sequence length="652" mass="73073">MTQILDSPDIENGETLSLSESYNERIRPLLDTVDTLRRLGVMKEGINLPSIVVIGDQSSGKSSVLESLTGISLPRGQGICTRVPVVVRLQNCKPEERQIFIEYNGKKRSSIAESSIAETLNSVTEEIAGTGKGIGDTPVTLNICKPNAPDLTMIDLPGISRVPVHGQPQDMYEQISRIIMQYIAPKQNIILNVLPAAADFPACESIKMSQRVDKKGERTLAVVTKVDKAPKGVLEKVTDDAVNIGFEYVCVRNRVGNETNFQARQMEYELFTKDPDLSKIDKTMVGIPVLAQKLIEIQMIGISKRLPKIVKNIDVTLSKRQSELNALPRNISNSGEAMIEFMRLMDSIKCILHKLVVQGDIELFSAAPEMHCIACLHRMFESYSHDLSTAIEETPGEFLAEEVKLMEEAQGISLHNSLPHSVLASLIQSRIEIVSERSRDIAIRACEYIDKVVCRVIDSETQCYPLLHSASRRAFQALIDRKKEECIQFVLDSLQKQKTIFFTMNPGYLESQQNWQGLRKTFMKAIKQNQSSVMLKGIGEINLQTVPKGHNQLEAAFEMKMSVMAYWSMVKMRLADEIPLHLRFTFHQMVQNDIVNLIVKEVVGTGESAKMGDILEESPITTTKRRKLLQSVDTLRESKSTLSEIIGKLREV</sequence>
<dbReference type="GO" id="GO:0005874">
    <property type="term" value="C:microtubule"/>
    <property type="evidence" value="ECO:0007669"/>
    <property type="project" value="TreeGrafter"/>
</dbReference>
<dbReference type="Pfam" id="PF02212">
    <property type="entry name" value="GED"/>
    <property type="match status" value="1"/>
</dbReference>
<dbReference type="InterPro" id="IPR001401">
    <property type="entry name" value="Dynamin_GTPase"/>
</dbReference>
<protein>
    <submittedName>
        <fullName evidence="5">Uncharacterized protein</fullName>
    </submittedName>
</protein>
<name>A0AAD3RQS8_CRYJA</name>
<dbReference type="Pfam" id="PF00350">
    <property type="entry name" value="Dynamin_N"/>
    <property type="match status" value="1"/>
</dbReference>
<dbReference type="EMBL" id="BSEH01000232">
    <property type="protein sequence ID" value="GLJ57999.1"/>
    <property type="molecule type" value="Genomic_DNA"/>
</dbReference>
<evidence type="ECO:0000259" key="3">
    <source>
        <dbReference type="PROSITE" id="PS51388"/>
    </source>
</evidence>
<dbReference type="InterPro" id="IPR030381">
    <property type="entry name" value="G_DYNAMIN_dom"/>
</dbReference>
<keyword evidence="2" id="KW-0342">GTP-binding</keyword>